<sequence>MYPHPELNSFLQGFDARVPKKVLDRMVDKAKLDKNAHYGPRSTIPRLASTQPQCFAPNVDLTRAKCAFGSFAISKLKKELHSHDPLIVRQAVTTLGDLLVNPEKLIEAVKLNIVDRLSDLLISEDPYLRERVALVFTTIANQSAGRESILKNLGVVANLSKGLNDCLAAVRLKVALVLESLARDYCAADMLCNCGFVESVAAKLDGERNDILVVRLEILRFLLYRDVKVRAIEAGVFEKLTTLLDRKNERVILSVLSCLSVLCEDVRGKRRAIEVDLLSCLKIFVEDERESVSAEACRLVSFVTTTTPGKLRVLELGMLPSLLRLATDKHRCRSSALLLAIMKALTNVAEAPKARAILLRNIEIIEAINVGCSEVQQHHKQTLLDVILWKP</sequence>
<reference evidence="1" key="1">
    <citation type="submission" date="2021-01" db="UniProtKB">
        <authorList>
            <consortium name="EnsemblMetazoa"/>
        </authorList>
    </citation>
    <scope>IDENTIFICATION</scope>
</reference>
<dbReference type="Proteomes" id="UP000002358">
    <property type="component" value="Chromosome 5"/>
</dbReference>
<dbReference type="KEGG" id="nvi:100120353"/>
<evidence type="ECO:0000313" key="1">
    <source>
        <dbReference type="EnsemblMetazoa" id="XP_001604001"/>
    </source>
</evidence>
<accession>A0A7M7G511</accession>
<dbReference type="InterPro" id="IPR011989">
    <property type="entry name" value="ARM-like"/>
</dbReference>
<dbReference type="InterPro" id="IPR000225">
    <property type="entry name" value="Armadillo"/>
</dbReference>
<dbReference type="SUPFAM" id="SSF48371">
    <property type="entry name" value="ARM repeat"/>
    <property type="match status" value="1"/>
</dbReference>
<dbReference type="AlphaFoldDB" id="A0A7M7G511"/>
<dbReference type="InterPro" id="IPR016024">
    <property type="entry name" value="ARM-type_fold"/>
</dbReference>
<dbReference type="EnsemblMetazoa" id="XM_001603951">
    <property type="protein sequence ID" value="XP_001604001"/>
    <property type="gene ID" value="LOC100120353"/>
</dbReference>
<dbReference type="SMR" id="A0A7M7G511"/>
<dbReference type="InParanoid" id="A0A7M7G511"/>
<keyword evidence="2" id="KW-1185">Reference proteome</keyword>
<name>A0A7M7G511_NASVI</name>
<protein>
    <submittedName>
        <fullName evidence="1">Uncharacterized protein</fullName>
    </submittedName>
</protein>
<evidence type="ECO:0000313" key="2">
    <source>
        <dbReference type="Proteomes" id="UP000002358"/>
    </source>
</evidence>
<dbReference type="Gene3D" id="1.25.10.10">
    <property type="entry name" value="Leucine-rich Repeat Variant"/>
    <property type="match status" value="1"/>
</dbReference>
<proteinExistence type="predicted"/>
<dbReference type="PANTHER" id="PTHR15599:SF1">
    <property type="entry name" value="RADIAL SPOKE HEAD 14 HOMOLOG"/>
    <property type="match status" value="1"/>
</dbReference>
<gene>
    <name evidence="1" type="primary">100120353</name>
</gene>
<dbReference type="OrthoDB" id="409644at2759"/>
<organism evidence="1 2">
    <name type="scientific">Nasonia vitripennis</name>
    <name type="common">Parasitic wasp</name>
    <dbReference type="NCBI Taxonomy" id="7425"/>
    <lineage>
        <taxon>Eukaryota</taxon>
        <taxon>Metazoa</taxon>
        <taxon>Ecdysozoa</taxon>
        <taxon>Arthropoda</taxon>
        <taxon>Hexapoda</taxon>
        <taxon>Insecta</taxon>
        <taxon>Pterygota</taxon>
        <taxon>Neoptera</taxon>
        <taxon>Endopterygota</taxon>
        <taxon>Hymenoptera</taxon>
        <taxon>Apocrita</taxon>
        <taxon>Proctotrupomorpha</taxon>
        <taxon>Chalcidoidea</taxon>
        <taxon>Pteromalidae</taxon>
        <taxon>Pteromalinae</taxon>
        <taxon>Nasonia</taxon>
    </lineage>
</organism>
<dbReference type="PANTHER" id="PTHR15599">
    <property type="entry name" value="RTDR1"/>
    <property type="match status" value="1"/>
</dbReference>
<dbReference type="SMART" id="SM00185">
    <property type="entry name" value="ARM"/>
    <property type="match status" value="3"/>
</dbReference>
<dbReference type="InterPro" id="IPR042856">
    <property type="entry name" value="RSP14"/>
</dbReference>